<dbReference type="Proteomes" id="UP000008144">
    <property type="component" value="Chromosome 3"/>
</dbReference>
<dbReference type="InParanoid" id="F6PRQ2"/>
<keyword evidence="3" id="KW-1185">Reference proteome</keyword>
<sequence length="203" mass="22674">MGLKHSKPRLRRRMSSRSSKNRLNPEGSPSPAARVGPASVSENKTGCNDACPCRKKLDPHEEQNRSMTSSTPKITSTPNPRQDSSECILSHKDGLKVNLPTESEDSKGETACDVTRVTSQSDPTETENTDITVTLFEAENLNQNEEIRRLMTSIRDVVDTSVKKCQGQRMRVRVSVTPEPRMKNRLRDGCDVTDSLRHTPRSK</sequence>
<feature type="compositionally biased region" description="Basic and acidic residues" evidence="1">
    <location>
        <begin position="55"/>
        <end position="64"/>
    </location>
</feature>
<reference evidence="3" key="1">
    <citation type="journal article" date="2002" name="Science">
        <title>The draft genome of Ciona intestinalis: insights into chordate and vertebrate origins.</title>
        <authorList>
            <person name="Dehal P."/>
            <person name="Satou Y."/>
            <person name="Campbell R.K."/>
            <person name="Chapman J."/>
            <person name="Degnan B."/>
            <person name="De Tomaso A."/>
            <person name="Davidson B."/>
            <person name="Di Gregorio A."/>
            <person name="Gelpke M."/>
            <person name="Goodstein D.M."/>
            <person name="Harafuji N."/>
            <person name="Hastings K.E."/>
            <person name="Ho I."/>
            <person name="Hotta K."/>
            <person name="Huang W."/>
            <person name="Kawashima T."/>
            <person name="Lemaire P."/>
            <person name="Martinez D."/>
            <person name="Meinertzhagen I.A."/>
            <person name="Necula S."/>
            <person name="Nonaka M."/>
            <person name="Putnam N."/>
            <person name="Rash S."/>
            <person name="Saiga H."/>
            <person name="Satake M."/>
            <person name="Terry A."/>
            <person name="Yamada L."/>
            <person name="Wang H.G."/>
            <person name="Awazu S."/>
            <person name="Azumi K."/>
            <person name="Boore J."/>
            <person name="Branno M."/>
            <person name="Chin-Bow S."/>
            <person name="DeSantis R."/>
            <person name="Doyle S."/>
            <person name="Francino P."/>
            <person name="Keys D.N."/>
            <person name="Haga S."/>
            <person name="Hayashi H."/>
            <person name="Hino K."/>
            <person name="Imai K.S."/>
            <person name="Inaba K."/>
            <person name="Kano S."/>
            <person name="Kobayashi K."/>
            <person name="Kobayashi M."/>
            <person name="Lee B.I."/>
            <person name="Makabe K.W."/>
            <person name="Manohar C."/>
            <person name="Matassi G."/>
            <person name="Medina M."/>
            <person name="Mochizuki Y."/>
            <person name="Mount S."/>
            <person name="Morishita T."/>
            <person name="Miura S."/>
            <person name="Nakayama A."/>
            <person name="Nishizaka S."/>
            <person name="Nomoto H."/>
            <person name="Ohta F."/>
            <person name="Oishi K."/>
            <person name="Rigoutsos I."/>
            <person name="Sano M."/>
            <person name="Sasaki A."/>
            <person name="Sasakura Y."/>
            <person name="Shoguchi E."/>
            <person name="Shin-i T."/>
            <person name="Spagnuolo A."/>
            <person name="Stainier D."/>
            <person name="Suzuki M.M."/>
            <person name="Tassy O."/>
            <person name="Takatori N."/>
            <person name="Tokuoka M."/>
            <person name="Yagi K."/>
            <person name="Yoshizaki F."/>
            <person name="Wada S."/>
            <person name="Zhang C."/>
            <person name="Hyatt P.D."/>
            <person name="Larimer F."/>
            <person name="Detter C."/>
            <person name="Doggett N."/>
            <person name="Glavina T."/>
            <person name="Hawkins T."/>
            <person name="Richardson P."/>
            <person name="Lucas S."/>
            <person name="Kohara Y."/>
            <person name="Levine M."/>
            <person name="Satoh N."/>
            <person name="Rokhsar D.S."/>
        </authorList>
    </citation>
    <scope>NUCLEOTIDE SEQUENCE [LARGE SCALE GENOMIC DNA]</scope>
</reference>
<protein>
    <submittedName>
        <fullName evidence="2">Uncharacterized protein</fullName>
    </submittedName>
</protein>
<proteinExistence type="predicted"/>
<organism evidence="2 3">
    <name type="scientific">Ciona intestinalis</name>
    <name type="common">Transparent sea squirt</name>
    <name type="synonym">Ascidia intestinalis</name>
    <dbReference type="NCBI Taxonomy" id="7719"/>
    <lineage>
        <taxon>Eukaryota</taxon>
        <taxon>Metazoa</taxon>
        <taxon>Chordata</taxon>
        <taxon>Tunicata</taxon>
        <taxon>Ascidiacea</taxon>
        <taxon>Phlebobranchia</taxon>
        <taxon>Cionidae</taxon>
        <taxon>Ciona</taxon>
    </lineage>
</organism>
<reference evidence="2" key="4">
    <citation type="submission" date="2025-09" db="UniProtKB">
        <authorList>
            <consortium name="Ensembl"/>
        </authorList>
    </citation>
    <scope>IDENTIFICATION</scope>
</reference>
<dbReference type="GeneTree" id="ENSGT00390000010969"/>
<feature type="compositionally biased region" description="Basic residues" evidence="1">
    <location>
        <begin position="1"/>
        <end position="15"/>
    </location>
</feature>
<accession>F6PRQ2</accession>
<dbReference type="HOGENOM" id="CLU_1351578_0_0_1"/>
<feature type="region of interest" description="Disordered" evidence="1">
    <location>
        <begin position="1"/>
        <end position="127"/>
    </location>
</feature>
<feature type="compositionally biased region" description="Polar residues" evidence="1">
    <location>
        <begin position="65"/>
        <end position="87"/>
    </location>
</feature>
<reference evidence="2" key="3">
    <citation type="submission" date="2025-08" db="UniProtKB">
        <authorList>
            <consortium name="Ensembl"/>
        </authorList>
    </citation>
    <scope>IDENTIFICATION</scope>
</reference>
<name>F6PRQ2_CIOIN</name>
<dbReference type="Ensembl" id="ENSCINT00000009821.3">
    <property type="protein sequence ID" value="ENSCINP00000009821.3"/>
    <property type="gene ID" value="ENSCING00000004747.3"/>
</dbReference>
<evidence type="ECO:0000313" key="3">
    <source>
        <dbReference type="Proteomes" id="UP000008144"/>
    </source>
</evidence>
<dbReference type="AlphaFoldDB" id="F6PRQ2"/>
<evidence type="ECO:0000313" key="2">
    <source>
        <dbReference type="Ensembl" id="ENSCINP00000009821.3"/>
    </source>
</evidence>
<reference evidence="2" key="2">
    <citation type="journal article" date="2008" name="Genome Biol.">
        <title>Improved genome assembly and evidence-based global gene model set for the chordate Ciona intestinalis: new insight into intron and operon populations.</title>
        <authorList>
            <person name="Satou Y."/>
            <person name="Mineta K."/>
            <person name="Ogasawara M."/>
            <person name="Sasakura Y."/>
            <person name="Shoguchi E."/>
            <person name="Ueno K."/>
            <person name="Yamada L."/>
            <person name="Matsumoto J."/>
            <person name="Wasserscheid J."/>
            <person name="Dewar K."/>
            <person name="Wiley G.B."/>
            <person name="Macmil S.L."/>
            <person name="Roe B.A."/>
            <person name="Zeller R.W."/>
            <person name="Hastings K.E."/>
            <person name="Lemaire P."/>
            <person name="Lindquist E."/>
            <person name="Endo T."/>
            <person name="Hotta K."/>
            <person name="Inaba K."/>
        </authorList>
    </citation>
    <scope>NUCLEOTIDE SEQUENCE [LARGE SCALE GENOMIC DNA]</scope>
    <source>
        <strain evidence="2">wild type</strain>
    </source>
</reference>
<evidence type="ECO:0000256" key="1">
    <source>
        <dbReference type="SAM" id="MobiDB-lite"/>
    </source>
</evidence>
<dbReference type="EMBL" id="EAAA01001769">
    <property type="status" value="NOT_ANNOTATED_CDS"/>
    <property type="molecule type" value="Genomic_DNA"/>
</dbReference>